<proteinExistence type="predicted"/>
<accession>A0A7G2D8M8</accession>
<dbReference type="EMBL" id="LR881183">
    <property type="protein sequence ID" value="CAD5244857.1"/>
    <property type="molecule type" value="Genomic_DNA"/>
</dbReference>
<protein>
    <submittedName>
        <fullName evidence="1">Ribonuclease VapC1</fullName>
        <ecNumber evidence="1">3.1.-.-</ecNumber>
    </submittedName>
</protein>
<dbReference type="AlphaFoldDB" id="A0A7G2D8M8"/>
<dbReference type="Gene3D" id="3.40.50.1010">
    <property type="entry name" value="5'-nuclease"/>
    <property type="match status" value="1"/>
</dbReference>
<dbReference type="Proteomes" id="UP000516304">
    <property type="component" value="Chromosome TIRI35C"/>
</dbReference>
<keyword evidence="1" id="KW-0378">Hydrolase</keyword>
<keyword evidence="2" id="KW-1185">Reference proteome</keyword>
<dbReference type="EC" id="3.1.-.-" evidence="1"/>
<evidence type="ECO:0000313" key="2">
    <source>
        <dbReference type="Proteomes" id="UP000516304"/>
    </source>
</evidence>
<sequence length="64" mass="7383">MKSRGRSQKRGSHSENPRILIDTSVLIELYKVKRLEDYAGSAISMVTLFEFVRGIRSERKRVVS</sequence>
<organism evidence="1 2">
    <name type="scientific">Thermococcus camini</name>
    <dbReference type="NCBI Taxonomy" id="2016373"/>
    <lineage>
        <taxon>Archaea</taxon>
        <taxon>Methanobacteriati</taxon>
        <taxon>Methanobacteriota</taxon>
        <taxon>Thermococci</taxon>
        <taxon>Thermococcales</taxon>
        <taxon>Thermococcaceae</taxon>
        <taxon>Thermococcus</taxon>
    </lineage>
</organism>
<name>A0A7G2D8M8_9EURY</name>
<reference evidence="1 2" key="1">
    <citation type="submission" date="2020-09" db="EMBL/GenBank/DDBJ databases">
        <authorList>
            <person name="Courtine D."/>
        </authorList>
    </citation>
    <scope>NUCLEOTIDE SEQUENCE [LARGE SCALE GENOMIC DNA]</scope>
    <source>
        <strain evidence="1 2">IRI35c</strain>
    </source>
</reference>
<evidence type="ECO:0000313" key="1">
    <source>
        <dbReference type="EMBL" id="CAD5244857.1"/>
    </source>
</evidence>
<dbReference type="GO" id="GO:0016787">
    <property type="term" value="F:hydrolase activity"/>
    <property type="evidence" value="ECO:0007669"/>
    <property type="project" value="UniProtKB-KW"/>
</dbReference>
<gene>
    <name evidence="1" type="ORF">TIRI35C_1703</name>
</gene>
<dbReference type="KEGG" id="tcq:TIRI35C_1703"/>